<proteinExistence type="inferred from homology"/>
<dbReference type="PANTHER" id="PTHR46577:SF1">
    <property type="entry name" value="HTH-TYPE TRANSCRIPTIONAL REGULATORY PROTEIN GABR"/>
    <property type="match status" value="1"/>
</dbReference>
<keyword evidence="4" id="KW-0238">DNA-binding</keyword>
<evidence type="ECO:0000256" key="5">
    <source>
        <dbReference type="ARBA" id="ARBA00023163"/>
    </source>
</evidence>
<gene>
    <name evidence="7" type="ORF">PFX98_06775</name>
</gene>
<evidence type="ECO:0000313" key="8">
    <source>
        <dbReference type="Proteomes" id="UP001177769"/>
    </source>
</evidence>
<dbReference type="InterPro" id="IPR036388">
    <property type="entry name" value="WH-like_DNA-bd_sf"/>
</dbReference>
<dbReference type="CDD" id="cd00609">
    <property type="entry name" value="AAT_like"/>
    <property type="match status" value="1"/>
</dbReference>
<dbReference type="GO" id="GO:0030170">
    <property type="term" value="F:pyridoxal phosphate binding"/>
    <property type="evidence" value="ECO:0007669"/>
    <property type="project" value="InterPro"/>
</dbReference>
<dbReference type="Pfam" id="PF00155">
    <property type="entry name" value="Aminotran_1_2"/>
    <property type="match status" value="1"/>
</dbReference>
<dbReference type="PANTHER" id="PTHR46577">
    <property type="entry name" value="HTH-TYPE TRANSCRIPTIONAL REGULATORY PROTEIN GABR"/>
    <property type="match status" value="1"/>
</dbReference>
<keyword evidence="7" id="KW-0032">Aminotransferase</keyword>
<dbReference type="AlphaFoldDB" id="A0AA95SY23"/>
<dbReference type="SUPFAM" id="SSF46785">
    <property type="entry name" value="Winged helix' DNA-binding domain"/>
    <property type="match status" value="1"/>
</dbReference>
<keyword evidence="5" id="KW-0804">Transcription</keyword>
<dbReference type="InterPro" id="IPR015424">
    <property type="entry name" value="PyrdxlP-dep_Trfase"/>
</dbReference>
<name>A0AA95SY23_9BURK</name>
<dbReference type="GO" id="GO:0003700">
    <property type="term" value="F:DNA-binding transcription factor activity"/>
    <property type="evidence" value="ECO:0007669"/>
    <property type="project" value="InterPro"/>
</dbReference>
<dbReference type="RefSeq" id="WP_285234419.1">
    <property type="nucleotide sequence ID" value="NZ_CP116346.1"/>
</dbReference>
<dbReference type="PRINTS" id="PR00035">
    <property type="entry name" value="HTHGNTR"/>
</dbReference>
<dbReference type="SUPFAM" id="SSF53383">
    <property type="entry name" value="PLP-dependent transferases"/>
    <property type="match status" value="1"/>
</dbReference>
<accession>A0AA95SY23</accession>
<feature type="domain" description="HTH gntR-type" evidence="6">
    <location>
        <begin position="18"/>
        <end position="86"/>
    </location>
</feature>
<dbReference type="InterPro" id="IPR036390">
    <property type="entry name" value="WH_DNA-bd_sf"/>
</dbReference>
<dbReference type="EMBL" id="CP116346">
    <property type="protein sequence ID" value="WIT13309.1"/>
    <property type="molecule type" value="Genomic_DNA"/>
</dbReference>
<keyword evidence="3" id="KW-0805">Transcription regulation</keyword>
<dbReference type="CDD" id="cd07377">
    <property type="entry name" value="WHTH_GntR"/>
    <property type="match status" value="1"/>
</dbReference>
<keyword evidence="8" id="KW-1185">Reference proteome</keyword>
<dbReference type="Pfam" id="PF00392">
    <property type="entry name" value="GntR"/>
    <property type="match status" value="1"/>
</dbReference>
<protein>
    <submittedName>
        <fullName evidence="7">PLP-dependent aminotransferase family protein</fullName>
    </submittedName>
</protein>
<dbReference type="GO" id="GO:0003677">
    <property type="term" value="F:DNA binding"/>
    <property type="evidence" value="ECO:0007669"/>
    <property type="project" value="UniProtKB-KW"/>
</dbReference>
<comment type="similarity">
    <text evidence="1">In the C-terminal section; belongs to the class-I pyridoxal-phosphate-dependent aminotransferase family.</text>
</comment>
<sequence>MKDTNLADWLLQHLHGEGAMNRQLHDLLLRAVLQGQLAAGSKLPSTRWLAQQLGVARNTVIDAYDNLLAQGCLLTRAGSGTYVAEVEREPPLGLGRAGAHKAVAPAAPTLSRRGSALLAQAGVSARQWGAFMPGVPDVTEFPVRTWLRLHNRRWHEAKPERLSYAPGGGLPELREALAEHLRVARSVQCTAAQIIITSGSHQAVDLVARLLTDPGDTVWLEEPCYWGLRSTLQSLSLRALAQPVDAEGLSWPGRFKGAAPRLVLATPSHQYPLGMVMSLARRQQLLEHCRQHGSWIVEDDYDSEFRFGTRPIASLQGLDGGDRVLYVGSFSKTLFPGLRLGYLVVPKALAAPFAKASAELYREGQLQQQATLADFIRDGHLGNHVRRMRTLYGKRRECLLAAVQSNFGDALPVLGDNAGLHLVLQLPEGTDDRAIEASAAKAGIAVRALSSYYSNPASARRGLLLGYACVPEARIAPAFRTLAEVLRRAPTPLAP</sequence>
<evidence type="ECO:0000256" key="1">
    <source>
        <dbReference type="ARBA" id="ARBA00005384"/>
    </source>
</evidence>
<evidence type="ECO:0000256" key="2">
    <source>
        <dbReference type="ARBA" id="ARBA00022898"/>
    </source>
</evidence>
<evidence type="ECO:0000256" key="4">
    <source>
        <dbReference type="ARBA" id="ARBA00023125"/>
    </source>
</evidence>
<dbReference type="GO" id="GO:0008483">
    <property type="term" value="F:transaminase activity"/>
    <property type="evidence" value="ECO:0007669"/>
    <property type="project" value="UniProtKB-KW"/>
</dbReference>
<dbReference type="InterPro" id="IPR000524">
    <property type="entry name" value="Tscrpt_reg_HTH_GntR"/>
</dbReference>
<organism evidence="7 8">
    <name type="scientific">Paucibacter sediminis</name>
    <dbReference type="NCBI Taxonomy" id="3019553"/>
    <lineage>
        <taxon>Bacteria</taxon>
        <taxon>Pseudomonadati</taxon>
        <taxon>Pseudomonadota</taxon>
        <taxon>Betaproteobacteria</taxon>
        <taxon>Burkholderiales</taxon>
        <taxon>Sphaerotilaceae</taxon>
        <taxon>Roseateles</taxon>
    </lineage>
</organism>
<dbReference type="Gene3D" id="3.40.640.10">
    <property type="entry name" value="Type I PLP-dependent aspartate aminotransferase-like (Major domain)"/>
    <property type="match status" value="1"/>
</dbReference>
<keyword evidence="2" id="KW-0663">Pyridoxal phosphate</keyword>
<evidence type="ECO:0000259" key="6">
    <source>
        <dbReference type="PROSITE" id="PS50949"/>
    </source>
</evidence>
<evidence type="ECO:0000313" key="7">
    <source>
        <dbReference type="EMBL" id="WIT13309.1"/>
    </source>
</evidence>
<dbReference type="KEGG" id="pais:PFX98_06775"/>
<reference evidence="7" key="1">
    <citation type="submission" date="2023-01" db="EMBL/GenBank/DDBJ databases">
        <title>Whole genome sequence of Paucibacter sp. S2-9 isolated from pond sediment.</title>
        <authorList>
            <person name="Jung J.Y."/>
        </authorList>
    </citation>
    <scope>NUCLEOTIDE SEQUENCE</scope>
    <source>
        <strain evidence="7">S2-9</strain>
    </source>
</reference>
<dbReference type="InterPro" id="IPR015421">
    <property type="entry name" value="PyrdxlP-dep_Trfase_major"/>
</dbReference>
<dbReference type="PROSITE" id="PS50949">
    <property type="entry name" value="HTH_GNTR"/>
    <property type="match status" value="1"/>
</dbReference>
<dbReference type="Proteomes" id="UP001177769">
    <property type="component" value="Chromosome"/>
</dbReference>
<evidence type="ECO:0000256" key="3">
    <source>
        <dbReference type="ARBA" id="ARBA00023015"/>
    </source>
</evidence>
<dbReference type="InterPro" id="IPR004839">
    <property type="entry name" value="Aminotransferase_I/II_large"/>
</dbReference>
<keyword evidence="7" id="KW-0808">Transferase</keyword>
<dbReference type="SMART" id="SM00345">
    <property type="entry name" value="HTH_GNTR"/>
    <property type="match status" value="1"/>
</dbReference>
<dbReference type="InterPro" id="IPR051446">
    <property type="entry name" value="HTH_trans_reg/aminotransferase"/>
</dbReference>
<dbReference type="Gene3D" id="1.10.10.10">
    <property type="entry name" value="Winged helix-like DNA-binding domain superfamily/Winged helix DNA-binding domain"/>
    <property type="match status" value="1"/>
</dbReference>